<dbReference type="AlphaFoldDB" id="A0A8H3A540"/>
<reference evidence="1" key="1">
    <citation type="submission" date="2021-01" db="EMBL/GenBank/DDBJ databases">
        <authorList>
            <person name="Kaushik A."/>
        </authorList>
    </citation>
    <scope>NUCLEOTIDE SEQUENCE</scope>
    <source>
        <strain evidence="1">AG1-1C</strain>
    </source>
</reference>
<evidence type="ECO:0000313" key="2">
    <source>
        <dbReference type="Proteomes" id="UP000663846"/>
    </source>
</evidence>
<dbReference type="EMBL" id="CAJMWS010000297">
    <property type="protein sequence ID" value="CAE6394334.1"/>
    <property type="molecule type" value="Genomic_DNA"/>
</dbReference>
<evidence type="ECO:0000313" key="1">
    <source>
        <dbReference type="EMBL" id="CAE6394334.1"/>
    </source>
</evidence>
<dbReference type="Proteomes" id="UP000663846">
    <property type="component" value="Unassembled WGS sequence"/>
</dbReference>
<name>A0A8H3A540_9AGAM</name>
<accession>A0A8H3A540</accession>
<sequence>MSGYLMFDTIKGTPVWYKDSLTNALRIVAQKSKSVLPRDVYVAIEEAAGRTYIHESYIHDVYAVNPGRPIHPDSLFVYSGYKSSLGNLSSVVCQPGFEGTPRGNICNAIDILTLVKSKGSDLGRLFNDQEMGRLLANLAGVL</sequence>
<comment type="caution">
    <text evidence="1">The sequence shown here is derived from an EMBL/GenBank/DDBJ whole genome shotgun (WGS) entry which is preliminary data.</text>
</comment>
<protein>
    <submittedName>
        <fullName evidence="1">Uncharacterized protein</fullName>
    </submittedName>
</protein>
<gene>
    <name evidence="1" type="ORF">RDB_LOCUS47435</name>
</gene>
<organism evidence="1 2">
    <name type="scientific">Rhizoctonia solani</name>
    <dbReference type="NCBI Taxonomy" id="456999"/>
    <lineage>
        <taxon>Eukaryota</taxon>
        <taxon>Fungi</taxon>
        <taxon>Dikarya</taxon>
        <taxon>Basidiomycota</taxon>
        <taxon>Agaricomycotina</taxon>
        <taxon>Agaricomycetes</taxon>
        <taxon>Cantharellales</taxon>
        <taxon>Ceratobasidiaceae</taxon>
        <taxon>Rhizoctonia</taxon>
    </lineage>
</organism>
<proteinExistence type="predicted"/>